<organism evidence="6 7">
    <name type="scientific">Dactylosporangium darangshiense</name>
    <dbReference type="NCBI Taxonomy" id="579108"/>
    <lineage>
        <taxon>Bacteria</taxon>
        <taxon>Bacillati</taxon>
        <taxon>Actinomycetota</taxon>
        <taxon>Actinomycetes</taxon>
        <taxon>Micromonosporales</taxon>
        <taxon>Micromonosporaceae</taxon>
        <taxon>Dactylosporangium</taxon>
    </lineage>
</organism>
<keyword evidence="2" id="KW-0479">Metal-binding</keyword>
<reference evidence="7" key="1">
    <citation type="journal article" date="2019" name="Int. J. Syst. Evol. Microbiol.">
        <title>The Global Catalogue of Microorganisms (GCM) 10K type strain sequencing project: providing services to taxonomists for standard genome sequencing and annotation.</title>
        <authorList>
            <consortium name="The Broad Institute Genomics Platform"/>
            <consortium name="The Broad Institute Genome Sequencing Center for Infectious Disease"/>
            <person name="Wu L."/>
            <person name="Ma J."/>
        </authorList>
    </citation>
    <scope>NUCLEOTIDE SEQUENCE [LARGE SCALE GENOMIC DNA]</scope>
    <source>
        <strain evidence="7">JCM 17441</strain>
    </source>
</reference>
<keyword evidence="3" id="KW-0560">Oxidoreductase</keyword>
<dbReference type="Proteomes" id="UP001500620">
    <property type="component" value="Unassembled WGS sequence"/>
</dbReference>
<gene>
    <name evidence="6" type="ORF">GCM10022255_108080</name>
</gene>
<comment type="caution">
    <text evidence="6">The sequence shown here is derived from an EMBL/GenBank/DDBJ whole genome shotgun (WGS) entry which is preliminary data.</text>
</comment>
<dbReference type="EMBL" id="BAABAT010000069">
    <property type="protein sequence ID" value="GAA4263447.1"/>
    <property type="molecule type" value="Genomic_DNA"/>
</dbReference>
<dbReference type="Pfam" id="PF02668">
    <property type="entry name" value="TauD"/>
    <property type="match status" value="1"/>
</dbReference>
<evidence type="ECO:0000256" key="1">
    <source>
        <dbReference type="ARBA" id="ARBA00008425"/>
    </source>
</evidence>
<dbReference type="RefSeq" id="WP_380135892.1">
    <property type="nucleotide sequence ID" value="NZ_JBHTFY010000001.1"/>
</dbReference>
<evidence type="ECO:0000256" key="2">
    <source>
        <dbReference type="ARBA" id="ARBA00022723"/>
    </source>
</evidence>
<evidence type="ECO:0000313" key="6">
    <source>
        <dbReference type="EMBL" id="GAA4263447.1"/>
    </source>
</evidence>
<dbReference type="InterPro" id="IPR042098">
    <property type="entry name" value="TauD-like_sf"/>
</dbReference>
<feature type="domain" description="TauD/TfdA-like" evidence="5">
    <location>
        <begin position="259"/>
        <end position="319"/>
    </location>
</feature>
<evidence type="ECO:0000256" key="3">
    <source>
        <dbReference type="ARBA" id="ARBA00023002"/>
    </source>
</evidence>
<evidence type="ECO:0000313" key="7">
    <source>
        <dbReference type="Proteomes" id="UP001500620"/>
    </source>
</evidence>
<proteinExistence type="inferred from homology"/>
<dbReference type="InterPro" id="IPR053447">
    <property type="entry name" value="Alpha-KG_dependent_hydroxylase"/>
</dbReference>
<evidence type="ECO:0000256" key="4">
    <source>
        <dbReference type="ARBA" id="ARBA00023004"/>
    </source>
</evidence>
<dbReference type="Gene3D" id="3.60.130.10">
    <property type="entry name" value="Clavaminate synthase-like"/>
    <property type="match status" value="1"/>
</dbReference>
<dbReference type="InterPro" id="IPR003819">
    <property type="entry name" value="TauD/TfdA-like"/>
</dbReference>
<dbReference type="NCBIfam" id="NF041363">
    <property type="entry name" value="GntD_guanitoxin"/>
    <property type="match status" value="1"/>
</dbReference>
<evidence type="ECO:0000259" key="5">
    <source>
        <dbReference type="Pfam" id="PF02668"/>
    </source>
</evidence>
<sequence length="341" mass="37833">MDVVELDEGERSAATALVAELAGRHGGVEDPAFQDSADTCAQELPRTLRARLNRFRMHESACICLVRNYPVDDAALGPTPQHWRERPSTPATVASDIFFFLCASLLGSPIAWSTKQAGHIMHTIAPIPGHETEQLASGSEAPLTWHTEDAFHPLRADYLGLMCLRNPDRTETTFACVHDVDPDVRGNPVLFEPRFRIVPDGSHLCGTSEAPNMEIPAELRERARQRIARMLQEPEPIPLLFGELASPYMRLDQHYTSTADGDRDAADALAALRASVGAGLKRLALAPGDLCFIDNYKVVHGRSAFRARYDGTDRWLRRLNITRDLRKSRDLRLAPGSRLIV</sequence>
<name>A0ABP8DU15_9ACTN</name>
<keyword evidence="7" id="KW-1185">Reference proteome</keyword>
<protein>
    <submittedName>
        <fullName evidence="6">Clavaminate synthase family protein</fullName>
    </submittedName>
</protein>
<accession>A0ABP8DU15</accession>
<dbReference type="PIRSF" id="PIRSF019543">
    <property type="entry name" value="Clavaminate_syn"/>
    <property type="match status" value="1"/>
</dbReference>
<dbReference type="SUPFAM" id="SSF51197">
    <property type="entry name" value="Clavaminate synthase-like"/>
    <property type="match status" value="1"/>
</dbReference>
<dbReference type="InterPro" id="IPR014503">
    <property type="entry name" value="Clavaminate_syn-like"/>
</dbReference>
<comment type="similarity">
    <text evidence="1">Belongs to the clavaminate synthase family.</text>
</comment>
<keyword evidence="4" id="KW-0408">Iron</keyword>